<organism evidence="10 11">
    <name type="scientific">Adineta steineri</name>
    <dbReference type="NCBI Taxonomy" id="433720"/>
    <lineage>
        <taxon>Eukaryota</taxon>
        <taxon>Metazoa</taxon>
        <taxon>Spiralia</taxon>
        <taxon>Gnathifera</taxon>
        <taxon>Rotifera</taxon>
        <taxon>Eurotatoria</taxon>
        <taxon>Bdelloidea</taxon>
        <taxon>Adinetida</taxon>
        <taxon>Adinetidae</taxon>
        <taxon>Adineta</taxon>
    </lineage>
</organism>
<dbReference type="InterPro" id="IPR029047">
    <property type="entry name" value="HSP70_peptide-bd_sf"/>
</dbReference>
<keyword evidence="5" id="KW-0256">Endoplasmic reticulum</keyword>
<evidence type="ECO:0000256" key="7">
    <source>
        <dbReference type="ARBA" id="ARBA00023186"/>
    </source>
</evidence>
<dbReference type="GO" id="GO:0005524">
    <property type="term" value="F:ATP binding"/>
    <property type="evidence" value="ECO:0007669"/>
    <property type="project" value="UniProtKB-KW"/>
</dbReference>
<dbReference type="GO" id="GO:0034663">
    <property type="term" value="C:endoplasmic reticulum chaperone complex"/>
    <property type="evidence" value="ECO:0007669"/>
    <property type="project" value="TreeGrafter"/>
</dbReference>
<evidence type="ECO:0000256" key="9">
    <source>
        <dbReference type="SAM" id="MobiDB-lite"/>
    </source>
</evidence>
<evidence type="ECO:0000256" key="8">
    <source>
        <dbReference type="ARBA" id="ARBA00040503"/>
    </source>
</evidence>
<dbReference type="Gene3D" id="3.30.30.30">
    <property type="match status" value="1"/>
</dbReference>
<dbReference type="FunFam" id="3.30.30.30:FF:000004">
    <property type="entry name" value="hypoxia up-regulated protein 1"/>
    <property type="match status" value="1"/>
</dbReference>
<evidence type="ECO:0000256" key="5">
    <source>
        <dbReference type="ARBA" id="ARBA00022824"/>
    </source>
</evidence>
<dbReference type="Pfam" id="PF00012">
    <property type="entry name" value="HSP70"/>
    <property type="match status" value="1"/>
</dbReference>
<keyword evidence="6" id="KW-0067">ATP-binding</keyword>
<dbReference type="GO" id="GO:0030968">
    <property type="term" value="P:endoplasmic reticulum unfolded protein response"/>
    <property type="evidence" value="ECO:0007669"/>
    <property type="project" value="TreeGrafter"/>
</dbReference>
<sequence length="886" mass="101341">MTAVMLRVDSHAVMSVDLGTEFMKIGVVKPGIPMEIALNKESRRKTPVIVAIKGKDREFGDAAISRSSKIPAQSYMYLRELVGKTLDNPIIEQYLKRFPYYKLKTDAQTHQLVFQHDSETNYTIEELLSMILRKAREYATDFAEQSVDAAVITVPPYFTQSERRAVKRACDLADIKLLQLMNDNTAVALNYGIFRRKYFNSTGSTYLFYDMGSQSTTCTIATYNIIKTKEHGYVEEVPQVTVKAVAFDRNLGGLEFQIRLRDYLAKKFHEKHSKIDLYKNSRALTKLFREAERAKHVLSANNEYTAQVEGLIDEIDFKQRITREEFENLCVDLFERVKKPIEEVLRTSGIKFSEIQQVLLFGGSTRIPRVQNELTKALGGIELGKSLNTDEAAAMGAVYQAAAISKGYRVKKFLVKDTNQYPINVEFERHNDTMDQKLIDRILFDHNNHYPNRKLMTFNKYTDDFSFNIHYGDLTYLSSNDKHALGITELSRIHVTGVNKTYDKHKDTMESKGVRAHFQLDDSCLLVLDRIEFIFGKKGVDIDNNDTKPKEESTLSKIGSKISSFFSSKSSNDEVKETTENTATDSSETKKTVDNKGTNTTNDTASSTTTNASSNTTPKPNIIRESLEFKVEILDYTDPSSEAQTNSKKKLSELDAHDRELIALSTAKNNLETFIYDIRDKLEHDSKYKKASTSHEQTKINEKLTEIDTWLGDEGFNADVKTLKSKLDELKTITKSLKTRVREVDLRPIKLQELKDALNQTEQFLYATRTLFLRKDLEDDKPISEIEIKHLEKMIKDTYLWRDQILQDFSKLTPTDTPKYLSTDIDEKMNALKRETNYLLTKAQRFVPKPKTTTTTPKIPINNETKTDNNSSNSDTTPTADYNKDL</sequence>
<evidence type="ECO:0000256" key="2">
    <source>
        <dbReference type="ARBA" id="ARBA00007381"/>
    </source>
</evidence>
<dbReference type="AlphaFoldDB" id="A0A818QCG7"/>
<feature type="compositionally biased region" description="Polar residues" evidence="9">
    <location>
        <begin position="862"/>
        <end position="880"/>
    </location>
</feature>
<accession>A0A818QCG7</accession>
<comment type="subcellular location">
    <subcellularLocation>
        <location evidence="1">Endoplasmic reticulum lumen</location>
    </subcellularLocation>
</comment>
<dbReference type="InterPro" id="IPR043129">
    <property type="entry name" value="ATPase_NBD"/>
</dbReference>
<feature type="region of interest" description="Disordered" evidence="9">
    <location>
        <begin position="569"/>
        <end position="622"/>
    </location>
</feature>
<dbReference type="PANTHER" id="PTHR45639">
    <property type="entry name" value="HSC70CB, ISOFORM G-RELATED"/>
    <property type="match status" value="1"/>
</dbReference>
<dbReference type="EMBL" id="CAJOAZ010000385">
    <property type="protein sequence ID" value="CAF3634402.1"/>
    <property type="molecule type" value="Genomic_DNA"/>
</dbReference>
<dbReference type="PANTHER" id="PTHR45639:SF3">
    <property type="entry name" value="HYPOXIA UP-REGULATED PROTEIN 1"/>
    <property type="match status" value="1"/>
</dbReference>
<dbReference type="InterPro" id="IPR029048">
    <property type="entry name" value="HSP70_C_sf"/>
</dbReference>
<dbReference type="PRINTS" id="PR00301">
    <property type="entry name" value="HEATSHOCK70"/>
</dbReference>
<dbReference type="Gene3D" id="3.90.640.10">
    <property type="entry name" value="Actin, Chain A, domain 4"/>
    <property type="match status" value="1"/>
</dbReference>
<dbReference type="GO" id="GO:0005788">
    <property type="term" value="C:endoplasmic reticulum lumen"/>
    <property type="evidence" value="ECO:0007669"/>
    <property type="project" value="UniProtKB-SubCell"/>
</dbReference>
<protein>
    <recommendedName>
        <fullName evidence="8">Hypoxia up-regulated protein 1</fullName>
    </recommendedName>
</protein>
<dbReference type="Gene3D" id="3.30.420.40">
    <property type="match status" value="2"/>
</dbReference>
<keyword evidence="7" id="KW-0143">Chaperone</keyword>
<dbReference type="SUPFAM" id="SSF100934">
    <property type="entry name" value="Heat shock protein 70kD (HSP70), C-terminal subdomain"/>
    <property type="match status" value="1"/>
</dbReference>
<dbReference type="Gene3D" id="1.20.1270.10">
    <property type="match status" value="1"/>
</dbReference>
<proteinExistence type="inferred from homology"/>
<evidence type="ECO:0000313" key="11">
    <source>
        <dbReference type="Proteomes" id="UP000663844"/>
    </source>
</evidence>
<comment type="caution">
    <text evidence="10">The sequence shown here is derived from an EMBL/GenBank/DDBJ whole genome shotgun (WGS) entry which is preliminary data.</text>
</comment>
<dbReference type="CDD" id="cd10230">
    <property type="entry name" value="ASKHA_NBD_HSP70_HYOU1"/>
    <property type="match status" value="1"/>
</dbReference>
<keyword evidence="3" id="KW-0732">Signal</keyword>
<dbReference type="SUPFAM" id="SSF53067">
    <property type="entry name" value="Actin-like ATPase domain"/>
    <property type="match status" value="2"/>
</dbReference>
<dbReference type="InterPro" id="IPR013126">
    <property type="entry name" value="Hsp_70_fam"/>
</dbReference>
<dbReference type="GO" id="GO:0140662">
    <property type="term" value="F:ATP-dependent protein folding chaperone"/>
    <property type="evidence" value="ECO:0007669"/>
    <property type="project" value="InterPro"/>
</dbReference>
<name>A0A818QCG7_9BILA</name>
<evidence type="ECO:0000256" key="3">
    <source>
        <dbReference type="ARBA" id="ARBA00022729"/>
    </source>
</evidence>
<feature type="region of interest" description="Disordered" evidence="9">
    <location>
        <begin position="849"/>
        <end position="886"/>
    </location>
</feature>
<comment type="similarity">
    <text evidence="2">Belongs to the heat shock protein 70 family.</text>
</comment>
<gene>
    <name evidence="10" type="ORF">OXD698_LOCUS8117</name>
</gene>
<evidence type="ECO:0000256" key="4">
    <source>
        <dbReference type="ARBA" id="ARBA00022741"/>
    </source>
</evidence>
<evidence type="ECO:0000256" key="6">
    <source>
        <dbReference type="ARBA" id="ARBA00022840"/>
    </source>
</evidence>
<keyword evidence="4" id="KW-0547">Nucleotide-binding</keyword>
<dbReference type="Proteomes" id="UP000663844">
    <property type="component" value="Unassembled WGS sequence"/>
</dbReference>
<dbReference type="Gene3D" id="2.60.34.10">
    <property type="entry name" value="Substrate Binding Domain Of DNAk, Chain A, domain 1"/>
    <property type="match status" value="1"/>
</dbReference>
<reference evidence="10" key="1">
    <citation type="submission" date="2021-02" db="EMBL/GenBank/DDBJ databases">
        <authorList>
            <person name="Nowell W R."/>
        </authorList>
    </citation>
    <scope>NUCLEOTIDE SEQUENCE</scope>
</reference>
<dbReference type="FunFam" id="3.90.640.10:FF:000004">
    <property type="entry name" value="Heat shock 70 kDa protein 4"/>
    <property type="match status" value="1"/>
</dbReference>
<evidence type="ECO:0000313" key="10">
    <source>
        <dbReference type="EMBL" id="CAF3634402.1"/>
    </source>
</evidence>
<feature type="compositionally biased region" description="Low complexity" evidence="9">
    <location>
        <begin position="598"/>
        <end position="617"/>
    </location>
</feature>
<feature type="compositionally biased region" description="Low complexity" evidence="9">
    <location>
        <begin position="849"/>
        <end position="858"/>
    </location>
</feature>
<evidence type="ECO:0000256" key="1">
    <source>
        <dbReference type="ARBA" id="ARBA00004319"/>
    </source>
</evidence>